<dbReference type="GeneID" id="28856698"/>
<accession>A0A179FVL5</accession>
<proteinExistence type="predicted"/>
<reference evidence="2 3" key="1">
    <citation type="journal article" date="2016" name="PLoS Pathog.">
        <title>Biosynthesis of antibiotic leucinostatins in bio-control fungus Purpureocillium lilacinum and their inhibition on phytophthora revealed by genome mining.</title>
        <authorList>
            <person name="Wang G."/>
            <person name="Liu Z."/>
            <person name="Lin R."/>
            <person name="Li E."/>
            <person name="Mao Z."/>
            <person name="Ling J."/>
            <person name="Yang Y."/>
            <person name="Yin W.B."/>
            <person name="Xie B."/>
        </authorList>
    </citation>
    <scope>NUCLEOTIDE SEQUENCE [LARGE SCALE GENOMIC DNA]</scope>
    <source>
        <strain evidence="2">170</strain>
    </source>
</reference>
<organism evidence="2 3">
    <name type="scientific">Pochonia chlamydosporia 170</name>
    <dbReference type="NCBI Taxonomy" id="1380566"/>
    <lineage>
        <taxon>Eukaryota</taxon>
        <taxon>Fungi</taxon>
        <taxon>Dikarya</taxon>
        <taxon>Ascomycota</taxon>
        <taxon>Pezizomycotina</taxon>
        <taxon>Sordariomycetes</taxon>
        <taxon>Hypocreomycetidae</taxon>
        <taxon>Hypocreales</taxon>
        <taxon>Clavicipitaceae</taxon>
        <taxon>Pochonia</taxon>
    </lineage>
</organism>
<dbReference type="Proteomes" id="UP000078397">
    <property type="component" value="Unassembled WGS sequence"/>
</dbReference>
<dbReference type="AlphaFoldDB" id="A0A179FVL5"/>
<sequence length="126" mass="13994">MAENKDTGALLQEEMARHEETKAELERCRSSCASWESAYHGAMATVTQLSAKASYFEMMFSAAETRNLPLKMENRRLNLTLRHLAPWSLISTPSPASCPALESDAEDYDVQEITDSEGDRSDTSSS</sequence>
<dbReference type="RefSeq" id="XP_018146128.1">
    <property type="nucleotide sequence ID" value="XM_018292704.1"/>
</dbReference>
<feature type="compositionally biased region" description="Acidic residues" evidence="1">
    <location>
        <begin position="103"/>
        <end position="116"/>
    </location>
</feature>
<dbReference type="OrthoDB" id="10503340at2759"/>
<gene>
    <name evidence="2" type="ORF">VFPPC_14939</name>
</gene>
<keyword evidence="3" id="KW-1185">Reference proteome</keyword>
<evidence type="ECO:0000256" key="1">
    <source>
        <dbReference type="SAM" id="MobiDB-lite"/>
    </source>
</evidence>
<evidence type="ECO:0000313" key="2">
    <source>
        <dbReference type="EMBL" id="OAQ69278.1"/>
    </source>
</evidence>
<dbReference type="EMBL" id="LSBJ02000003">
    <property type="protein sequence ID" value="OAQ69278.1"/>
    <property type="molecule type" value="Genomic_DNA"/>
</dbReference>
<feature type="compositionally biased region" description="Basic and acidic residues" evidence="1">
    <location>
        <begin position="117"/>
        <end position="126"/>
    </location>
</feature>
<protein>
    <submittedName>
        <fullName evidence="2">Uncharacterized protein</fullName>
    </submittedName>
</protein>
<evidence type="ECO:0000313" key="3">
    <source>
        <dbReference type="Proteomes" id="UP000078397"/>
    </source>
</evidence>
<feature type="region of interest" description="Disordered" evidence="1">
    <location>
        <begin position="95"/>
        <end position="126"/>
    </location>
</feature>
<comment type="caution">
    <text evidence="2">The sequence shown here is derived from an EMBL/GenBank/DDBJ whole genome shotgun (WGS) entry which is preliminary data.</text>
</comment>
<dbReference type="KEGG" id="pchm:VFPPC_14939"/>
<name>A0A179FVL5_METCM</name>